<dbReference type="InterPro" id="IPR038637">
    <property type="entry name" value="NPCBM_sf"/>
</dbReference>
<dbReference type="PROSITE" id="PS51318">
    <property type="entry name" value="TAT"/>
    <property type="match status" value="1"/>
</dbReference>
<dbReference type="Pfam" id="PF04122">
    <property type="entry name" value="CW_binding_2"/>
    <property type="match status" value="3"/>
</dbReference>
<accession>A0A7W4TQY9</accession>
<proteinExistence type="predicted"/>
<evidence type="ECO:0000313" key="3">
    <source>
        <dbReference type="EMBL" id="MBB2902846.1"/>
    </source>
</evidence>
<dbReference type="Pfam" id="PF08305">
    <property type="entry name" value="NPCBM"/>
    <property type="match status" value="1"/>
</dbReference>
<dbReference type="InterPro" id="IPR051922">
    <property type="entry name" value="Bact_Sporulation_Assoc"/>
</dbReference>
<dbReference type="SUPFAM" id="SSF49785">
    <property type="entry name" value="Galactose-binding domain-like"/>
    <property type="match status" value="1"/>
</dbReference>
<feature type="chain" id="PRO_5039063075" evidence="1">
    <location>
        <begin position="31"/>
        <end position="472"/>
    </location>
</feature>
<organism evidence="3 4">
    <name type="scientific">Kineococcus radiotolerans</name>
    <dbReference type="NCBI Taxonomy" id="131568"/>
    <lineage>
        <taxon>Bacteria</taxon>
        <taxon>Bacillati</taxon>
        <taxon>Actinomycetota</taxon>
        <taxon>Actinomycetes</taxon>
        <taxon>Kineosporiales</taxon>
        <taxon>Kineosporiaceae</taxon>
        <taxon>Kineococcus</taxon>
    </lineage>
</organism>
<dbReference type="InterPro" id="IPR006311">
    <property type="entry name" value="TAT_signal"/>
</dbReference>
<sequence length="472" mass="48932">MTPRSQSRRRNAVRLIAGSLAAGIVGTLCATSAAATPTPITVHRTYGADRYQTAAFLETQGARDVAYVVTGEKFADGVTAGALAGRLGGNIFLAPRGHLTQEVRDVIGYYPKIVVVGSEASVGVDVMTWLQQNTRAQLSRVGGADRYATAAALSASSFSPGVSDVVIATGTGYADALAGSAAAASVRGPVLLVEPAAVPQVVAEELSRLAPKRITVLGGASSVSASVLTSLRQYTQGEVRRIGGVDRFDTSVKVSQAYFPNGASWAELASGYSWADSIGAGAKAGRAGGPLLLSPQDCLTQGVNLEIERLAAQSLEAAGGDGSYSVAASKRTSCGVQVGRYLVDFGTPVGNAEYAASHATMGGAFYPRSVAYTTDPRNSEYRVWDLGSRWTRFTAVTGVQDGITSGLTSRVAVYGDERLLGSYDVSVGRPAVVDVDVRGVDKLKLVTTSTIVTPNTDDQVPQDVFFGDAAVS</sequence>
<reference evidence="3 4" key="1">
    <citation type="submission" date="2020-08" db="EMBL/GenBank/DDBJ databases">
        <title>The Agave Microbiome: Exploring the role of microbial communities in plant adaptations to desert environments.</title>
        <authorList>
            <person name="Partida-Martinez L.P."/>
        </authorList>
    </citation>
    <scope>NUCLEOTIDE SEQUENCE [LARGE SCALE GENOMIC DNA]</scope>
    <source>
        <strain evidence="3 4">AS2.23</strain>
    </source>
</reference>
<feature type="domain" description="Glycosyl hydrolase family 98 putative carbohydrate-binding module" evidence="2">
    <location>
        <begin position="383"/>
        <end position="450"/>
    </location>
</feature>
<dbReference type="RefSeq" id="WP_183392536.1">
    <property type="nucleotide sequence ID" value="NZ_JACHVY010000004.1"/>
</dbReference>
<dbReference type="EMBL" id="JACHVY010000004">
    <property type="protein sequence ID" value="MBB2902846.1"/>
    <property type="molecule type" value="Genomic_DNA"/>
</dbReference>
<evidence type="ECO:0000259" key="2">
    <source>
        <dbReference type="Pfam" id="PF08305"/>
    </source>
</evidence>
<evidence type="ECO:0000313" key="4">
    <source>
        <dbReference type="Proteomes" id="UP000533269"/>
    </source>
</evidence>
<evidence type="ECO:0000256" key="1">
    <source>
        <dbReference type="SAM" id="SignalP"/>
    </source>
</evidence>
<dbReference type="InterPro" id="IPR013222">
    <property type="entry name" value="Glyco_hyd_98_carb-bd"/>
</dbReference>
<protein>
    <submittedName>
        <fullName evidence="3">Uncharacterized protein YaiE (UPF0345 family)</fullName>
    </submittedName>
</protein>
<dbReference type="Gene3D" id="2.60.120.1060">
    <property type="entry name" value="NPCBM/NEW2 domain"/>
    <property type="match status" value="1"/>
</dbReference>
<dbReference type="PANTHER" id="PTHR30032">
    <property type="entry name" value="N-ACETYLMURAMOYL-L-ALANINE AMIDASE-RELATED"/>
    <property type="match status" value="1"/>
</dbReference>
<reference evidence="3 4" key="2">
    <citation type="submission" date="2020-08" db="EMBL/GenBank/DDBJ databases">
        <authorList>
            <person name="Partida-Martinez L."/>
            <person name="Huntemann M."/>
            <person name="Clum A."/>
            <person name="Wang J."/>
            <person name="Palaniappan K."/>
            <person name="Ritter S."/>
            <person name="Chen I.-M."/>
            <person name="Stamatis D."/>
            <person name="Reddy T."/>
            <person name="O'Malley R."/>
            <person name="Daum C."/>
            <person name="Shapiro N."/>
            <person name="Ivanova N."/>
            <person name="Kyrpides N."/>
            <person name="Woyke T."/>
        </authorList>
    </citation>
    <scope>NUCLEOTIDE SEQUENCE [LARGE SCALE GENOMIC DNA]</scope>
    <source>
        <strain evidence="3 4">AS2.23</strain>
    </source>
</reference>
<comment type="caution">
    <text evidence="3">The sequence shown here is derived from an EMBL/GenBank/DDBJ whole genome shotgun (WGS) entry which is preliminary data.</text>
</comment>
<gene>
    <name evidence="3" type="ORF">FHR75_003682</name>
</gene>
<dbReference type="InterPro" id="IPR008979">
    <property type="entry name" value="Galactose-bd-like_sf"/>
</dbReference>
<feature type="signal peptide" evidence="1">
    <location>
        <begin position="1"/>
        <end position="30"/>
    </location>
</feature>
<dbReference type="Proteomes" id="UP000533269">
    <property type="component" value="Unassembled WGS sequence"/>
</dbReference>
<dbReference type="Gene3D" id="3.40.50.12090">
    <property type="match status" value="2"/>
</dbReference>
<dbReference type="PANTHER" id="PTHR30032:SF8">
    <property type="entry name" value="GERMINATION-SPECIFIC N-ACETYLMURAMOYL-L-ALANINE AMIDASE"/>
    <property type="match status" value="1"/>
</dbReference>
<name>A0A7W4TQY9_KINRA</name>
<dbReference type="InterPro" id="IPR007253">
    <property type="entry name" value="Cell_wall-bd_2"/>
</dbReference>
<keyword evidence="1" id="KW-0732">Signal</keyword>
<dbReference type="AlphaFoldDB" id="A0A7W4TQY9"/>